<sequence>YDFEGVPQYRNFSVLITRIYQDKTVWAYVYYYYVRQLPTYLRRHMGSAEHIARRRSLHVALRQASVIPLIGLNSPYLSVLLITCLESDLILCAITLITLPGNIIIRKLNGHTISGVHAFGCKVYPPRDATDAGAPERDGGQLAADSICVASACAGTPGENPRYPTTINTCQIATTRPLQEPPHHSTMKRIFNKFRETSEMVMHVIKDSQIIAWPHCKDVSTIAPSVVGTGECNE</sequence>
<reference evidence="1" key="1">
    <citation type="submission" date="2020-08" db="EMBL/GenBank/DDBJ databases">
        <title>Spodoptera exigua strain:BAW_Kor-Di-RS1 Genome sequencing and assembly.</title>
        <authorList>
            <person name="Kim J."/>
            <person name="Nam H.Y."/>
            <person name="Kwon M."/>
            <person name="Choi J.H."/>
            <person name="Cho S.R."/>
            <person name="Kim G.-H."/>
        </authorList>
    </citation>
    <scope>NUCLEOTIDE SEQUENCE</scope>
    <source>
        <strain evidence="1">BAW_Kor-Di-RS1</strain>
        <tissue evidence="1">Whole-body</tissue>
    </source>
</reference>
<name>A0A835GQE3_SPOEX</name>
<protein>
    <submittedName>
        <fullName evidence="1">Uncharacterized protein</fullName>
    </submittedName>
</protein>
<dbReference type="Proteomes" id="UP000648187">
    <property type="component" value="Unassembled WGS sequence"/>
</dbReference>
<gene>
    <name evidence="1" type="ORF">HW555_002025</name>
</gene>
<proteinExistence type="predicted"/>
<keyword evidence="2" id="KW-1185">Reference proteome</keyword>
<evidence type="ECO:0000313" key="1">
    <source>
        <dbReference type="EMBL" id="KAF9422216.1"/>
    </source>
</evidence>
<evidence type="ECO:0000313" key="2">
    <source>
        <dbReference type="Proteomes" id="UP000648187"/>
    </source>
</evidence>
<organism evidence="1 2">
    <name type="scientific">Spodoptera exigua</name>
    <name type="common">Beet armyworm</name>
    <name type="synonym">Noctua fulgens</name>
    <dbReference type="NCBI Taxonomy" id="7107"/>
    <lineage>
        <taxon>Eukaryota</taxon>
        <taxon>Metazoa</taxon>
        <taxon>Ecdysozoa</taxon>
        <taxon>Arthropoda</taxon>
        <taxon>Hexapoda</taxon>
        <taxon>Insecta</taxon>
        <taxon>Pterygota</taxon>
        <taxon>Neoptera</taxon>
        <taxon>Endopterygota</taxon>
        <taxon>Lepidoptera</taxon>
        <taxon>Glossata</taxon>
        <taxon>Ditrysia</taxon>
        <taxon>Noctuoidea</taxon>
        <taxon>Noctuidae</taxon>
        <taxon>Amphipyrinae</taxon>
        <taxon>Spodoptera</taxon>
    </lineage>
</organism>
<accession>A0A835GQE3</accession>
<dbReference type="AlphaFoldDB" id="A0A835GQE3"/>
<comment type="caution">
    <text evidence="1">The sequence shown here is derived from an EMBL/GenBank/DDBJ whole genome shotgun (WGS) entry which is preliminary data.</text>
</comment>
<dbReference type="EMBL" id="JACKWZ010000018">
    <property type="protein sequence ID" value="KAF9422216.1"/>
    <property type="molecule type" value="Genomic_DNA"/>
</dbReference>
<feature type="non-terminal residue" evidence="1">
    <location>
        <position position="234"/>
    </location>
</feature>